<sequence length="109" mass="12175">MNNKNLDALFTGLTGTQISPASELPPNQEPNVTVKNLDTERELSEEVSEERFCTIVQSDILRKIRIIAKREGLQIKEVVNAAFGKAIKSYERKNGPVDGRMKGDAKNLF</sequence>
<dbReference type="RefSeq" id="WP_103916206.1">
    <property type="nucleotide sequence ID" value="NZ_FNUV01000008.1"/>
</dbReference>
<evidence type="ECO:0000313" key="2">
    <source>
        <dbReference type="Proteomes" id="UP000236735"/>
    </source>
</evidence>
<accession>A0A1H5X9U8</accession>
<organism evidence="1 2">
    <name type="scientific">Xylanibacter ruminicola</name>
    <name type="common">Prevotella ruminicola</name>
    <dbReference type="NCBI Taxonomy" id="839"/>
    <lineage>
        <taxon>Bacteria</taxon>
        <taxon>Pseudomonadati</taxon>
        <taxon>Bacteroidota</taxon>
        <taxon>Bacteroidia</taxon>
        <taxon>Bacteroidales</taxon>
        <taxon>Prevotellaceae</taxon>
        <taxon>Xylanibacter</taxon>
    </lineage>
</organism>
<dbReference type="AlphaFoldDB" id="A0A1H5X9U8"/>
<protein>
    <submittedName>
        <fullName evidence="1">Uncharacterized protein</fullName>
    </submittedName>
</protein>
<gene>
    <name evidence="1" type="ORF">SAMN05216354_2707</name>
</gene>
<evidence type="ECO:0000313" key="1">
    <source>
        <dbReference type="EMBL" id="SEG08127.1"/>
    </source>
</evidence>
<proteinExistence type="predicted"/>
<name>A0A1H5X9U8_XYLRU</name>
<reference evidence="1 2" key="1">
    <citation type="submission" date="2016-10" db="EMBL/GenBank/DDBJ databases">
        <authorList>
            <person name="de Groot N.N."/>
        </authorList>
    </citation>
    <scope>NUCLEOTIDE SEQUENCE [LARGE SCALE GENOMIC DNA]</scope>
    <source>
        <strain evidence="1 2">AR32</strain>
    </source>
</reference>
<dbReference type="EMBL" id="FNUV01000008">
    <property type="protein sequence ID" value="SEG08127.1"/>
    <property type="molecule type" value="Genomic_DNA"/>
</dbReference>
<dbReference type="Proteomes" id="UP000236735">
    <property type="component" value="Unassembled WGS sequence"/>
</dbReference>